<protein>
    <submittedName>
        <fullName evidence="2">Uncharacterized protein</fullName>
    </submittedName>
</protein>
<dbReference type="AlphaFoldDB" id="A0A069NJD3"/>
<accession>A0A069NJD3</accession>
<dbReference type="Proteomes" id="UP000597138">
    <property type="component" value="Unassembled WGS sequence"/>
</dbReference>
<evidence type="ECO:0000313" key="3">
    <source>
        <dbReference type="Proteomes" id="UP000027439"/>
    </source>
</evidence>
<dbReference type="STRING" id="1071679.BG57_31945"/>
<keyword evidence="4" id="KW-1185">Reference proteome</keyword>
<gene>
    <name evidence="2" type="ORF">BG57_31945</name>
    <name evidence="1" type="ORF">GCM10010985_55530</name>
</gene>
<dbReference type="OrthoDB" id="7833808at2"/>
<proteinExistence type="predicted"/>
<dbReference type="eggNOG" id="COG4585">
    <property type="taxonomic scope" value="Bacteria"/>
</dbReference>
<reference evidence="2 3" key="2">
    <citation type="submission" date="2014-03" db="EMBL/GenBank/DDBJ databases">
        <title>Draft Genome Sequences of Four Burkholderia Strains.</title>
        <authorList>
            <person name="Liu X.Y."/>
            <person name="Li C.X."/>
            <person name="Xu J.H."/>
        </authorList>
    </citation>
    <scope>NUCLEOTIDE SEQUENCE [LARGE SCALE GENOMIC DNA]</scope>
    <source>
        <strain evidence="2 3">R27</strain>
    </source>
</reference>
<evidence type="ECO:0000313" key="2">
    <source>
        <dbReference type="EMBL" id="KDR25116.1"/>
    </source>
</evidence>
<sequence length="1110" mass="126483">MSRKKAKAKTNSNKDAFNCLANPLIAGMLADDQYASTAATFISRRAVADFRSDFKQLYQRKRFRRLFNASATTIEEFSVANIFRDQVAPSRLLELYLSLVMQHAEELRTFVALRDRFEISVLAGQYNLASNLLDELREKIGESLWYIRNRILVLSYQGKLQEMQDFAESCKSRSSDSFVTYLINCFLLIASDPLLHLQKIVQRTINELKEAEINEWADLLSLLFVPRPLFARRENLTCLPVIQTFGIVDQYHLICTLSAEILAHEIVAQTELDFVRHLSIFIEEMGSAVGDEAVPSSDPLSVQGRGNNADSSRLVRLYENDQSVALINEFRTRFQQFRTPFALANLVAKAEAIANTGLFRPDQGPVSDVIRHLSSLYDFSASPTRTADLISSIVVQLNHFQGSSQLQLSLYASMPLRYESEDRQWLARLAAISNADATPWTRTLTKDADPILSHSYLSDSHTLPQYRIIKQQIRTLSSTREDVDAKLDAFRMTVPLKKDYYELASSYLSSVNALGDVIPLCAATLAQQPNAFVAFPMRKLIEHIERTNAHTLDSLIIAYYYVKKIDSKKEYLLNETFEEFILSNDAARPSDLFHLLDELDARPIVFYRDIATLETMDFLGAFKDSNDLRSERVKILDHLRDLTLIEPDQHRAEVDEIVMQVVVDSGATEFNVAKIDVNDRALRRDLSQDVSSLLALYKSVKDGTEEKFIRVDGELLDGDTAQAVVAGDRNTTLLKIVNLVQDAFLYDEKHGLDKNLSAEIRHGFFSNLMRSKLEEARLLTEKDQNGQYKSNEFWLNSNTIIVEGILRAVDDQLKWFSANFNQLVEKAEEWMKVTADHKDTSRVFNYKLFLHDFRQFHTRAERSASGEEFLQSFFDVLWSHTEDCLSEMREKLNVEFRNGVDALFQELIERITTAKSGVGLVDLMAAITRVRNDIREDITTASEWFRRHVDYVSSARNLSELTEISIECFERVKGVRLNIVRDMMDLSAIRFDGRQIKSFIVAFVNILENACRHSGFGAHTAIRVSSTIAGTTWTLQVENSVTPDKLEALTPDRLTQIVEKMKGPSSLHMMRKEGGSGLSKAYNQLRSIKDHFDVNIFAEDAIFRTRISYG</sequence>
<reference evidence="1" key="4">
    <citation type="submission" date="2024-05" db="EMBL/GenBank/DDBJ databases">
        <authorList>
            <person name="Sun Q."/>
            <person name="Zhou Y."/>
        </authorList>
    </citation>
    <scope>NUCLEOTIDE SEQUENCE</scope>
    <source>
        <strain evidence="1">CGMCC 1.11013</strain>
    </source>
</reference>
<dbReference type="Proteomes" id="UP000027439">
    <property type="component" value="Unassembled WGS sequence"/>
</dbReference>
<reference evidence="1" key="1">
    <citation type="journal article" date="2014" name="Int. J. Syst. Evol. Microbiol.">
        <title>Complete genome of a new Firmicutes species belonging to the dominant human colonic microbiota ('Ruminococcus bicirculans') reveals two chromosomes and a selective capacity to utilize plant glucans.</title>
        <authorList>
            <consortium name="NISC Comparative Sequencing Program"/>
            <person name="Wegmann U."/>
            <person name="Louis P."/>
            <person name="Goesmann A."/>
            <person name="Henrissat B."/>
            <person name="Duncan S.H."/>
            <person name="Flint H.J."/>
        </authorList>
    </citation>
    <scope>NUCLEOTIDE SEQUENCE</scope>
    <source>
        <strain evidence="1">CGMCC 1.11013</strain>
    </source>
</reference>
<name>A0A069NJD3_9BURK</name>
<organism evidence="2 3">
    <name type="scientific">Caballeronia grimmiae</name>
    <dbReference type="NCBI Taxonomy" id="1071679"/>
    <lineage>
        <taxon>Bacteria</taxon>
        <taxon>Pseudomonadati</taxon>
        <taxon>Pseudomonadota</taxon>
        <taxon>Betaproteobacteria</taxon>
        <taxon>Burkholderiales</taxon>
        <taxon>Burkholderiaceae</taxon>
        <taxon>Caballeronia</taxon>
    </lineage>
</organism>
<evidence type="ECO:0000313" key="1">
    <source>
        <dbReference type="EMBL" id="GGD93694.1"/>
    </source>
</evidence>
<reference evidence="4" key="3">
    <citation type="journal article" date="2019" name="Int. J. Syst. Evol. Microbiol.">
        <title>The Global Catalogue of Microorganisms (GCM) 10K type strain sequencing project: providing services to taxonomists for standard genome sequencing and annotation.</title>
        <authorList>
            <consortium name="The Broad Institute Genomics Platform"/>
            <consortium name="The Broad Institute Genome Sequencing Center for Infectious Disease"/>
            <person name="Wu L."/>
            <person name="Ma J."/>
        </authorList>
    </citation>
    <scope>NUCLEOTIDE SEQUENCE [LARGE SCALE GENOMIC DNA]</scope>
    <source>
        <strain evidence="4">CGMCC 1.11013</strain>
    </source>
</reference>
<dbReference type="EMBL" id="JFHE01000085">
    <property type="protein sequence ID" value="KDR25116.1"/>
    <property type="molecule type" value="Genomic_DNA"/>
</dbReference>
<evidence type="ECO:0000313" key="4">
    <source>
        <dbReference type="Proteomes" id="UP000597138"/>
    </source>
</evidence>
<comment type="caution">
    <text evidence="2">The sequence shown here is derived from an EMBL/GenBank/DDBJ whole genome shotgun (WGS) entry which is preliminary data.</text>
</comment>
<dbReference type="RefSeq" id="WP_152562756.1">
    <property type="nucleotide sequence ID" value="NZ_BMEG01000014.1"/>
</dbReference>
<dbReference type="EMBL" id="BMEG01000014">
    <property type="protein sequence ID" value="GGD93694.1"/>
    <property type="molecule type" value="Genomic_DNA"/>
</dbReference>